<dbReference type="Gene3D" id="1.10.630.10">
    <property type="entry name" value="Cytochrome P450"/>
    <property type="match status" value="1"/>
</dbReference>
<dbReference type="GO" id="GO:0016705">
    <property type="term" value="F:oxidoreductase activity, acting on paired donors, with incorporation or reduction of molecular oxygen"/>
    <property type="evidence" value="ECO:0007669"/>
    <property type="project" value="InterPro"/>
</dbReference>
<dbReference type="InterPro" id="IPR001128">
    <property type="entry name" value="Cyt_P450"/>
</dbReference>
<dbReference type="AlphaFoldDB" id="A0AA38Y5M1"/>
<dbReference type="InterPro" id="IPR002403">
    <property type="entry name" value="Cyt_P450_E_grp-IV"/>
</dbReference>
<evidence type="ECO:0000313" key="9">
    <source>
        <dbReference type="EMBL" id="KAJ9634721.1"/>
    </source>
</evidence>
<keyword evidence="3 7" id="KW-0479">Metal-binding</keyword>
<evidence type="ECO:0000256" key="2">
    <source>
        <dbReference type="ARBA" id="ARBA00010617"/>
    </source>
</evidence>
<evidence type="ECO:0000256" key="6">
    <source>
        <dbReference type="ARBA" id="ARBA00023033"/>
    </source>
</evidence>
<dbReference type="PRINTS" id="PR00465">
    <property type="entry name" value="EP450IV"/>
</dbReference>
<feature type="binding site" description="axial binding residue" evidence="7">
    <location>
        <position position="454"/>
    </location>
    <ligand>
        <name>heme</name>
        <dbReference type="ChEBI" id="CHEBI:30413"/>
    </ligand>
    <ligandPart>
        <name>Fe</name>
        <dbReference type="ChEBI" id="CHEBI:18248"/>
    </ligandPart>
</feature>
<comment type="caution">
    <text evidence="9">The sequence shown here is derived from an EMBL/GenBank/DDBJ whole genome shotgun (WGS) entry which is preliminary data.</text>
</comment>
<evidence type="ECO:0000256" key="3">
    <source>
        <dbReference type="ARBA" id="ARBA00022723"/>
    </source>
</evidence>
<evidence type="ECO:0000256" key="4">
    <source>
        <dbReference type="ARBA" id="ARBA00023002"/>
    </source>
</evidence>
<sequence length="519" mass="59593">MELSLALLVVLFAGTLVYGISQYFFKKERLPNVEFLRISDKPGGKAGDSDDVQAFLDDSLGAIMKGYYHYSKQGKHFLLRTPRQVYFIAAPQFLEEIRKLPDSQLSQPAAAIIIFQIRHNFHKAIEGDSYHFNVVRGKMRQALTFHLPALIEESGHAFDMEVGNNAGWRELKVWTLVCKIVTRITNRMLVGEPLCRNEEYLQFSNDIAPAVFDTALKIRNYPEFVKTIMMYFMTERKRQQAVANKYLLPLIRQRLALMITPDGQDKVDRPNDTIQWLLDMTPPEKRDPEILMHRLVHINVNAIHAPAYTITECVFDLCRHTEIHEELREEIAEVMGPQRGHSAGWSKDNLDRLLKLDSFIRESSRQTPMSAVKMERYAVRDTTLSDGTFIPKGTSIGVIAHGRHMDNDIIPNAKTWDPFRYARLREGHNPADIENTFAEASPENMLFGMGRHACPGRHFASVLCKIFLVCTLVRYDVKFIEGLALPQGHWTQKFRHPDVEATIAWKPRSAEKRFAGIFH</sequence>
<gene>
    <name evidence="9" type="ORF">H2204_006170</name>
</gene>
<evidence type="ECO:0000256" key="8">
    <source>
        <dbReference type="RuleBase" id="RU000461"/>
    </source>
</evidence>
<evidence type="ECO:0000256" key="5">
    <source>
        <dbReference type="ARBA" id="ARBA00023004"/>
    </source>
</evidence>
<dbReference type="GO" id="GO:0020037">
    <property type="term" value="F:heme binding"/>
    <property type="evidence" value="ECO:0007669"/>
    <property type="project" value="InterPro"/>
</dbReference>
<reference evidence="9" key="1">
    <citation type="submission" date="2022-10" db="EMBL/GenBank/DDBJ databases">
        <title>Culturing micro-colonial fungi from biological soil crusts in the Mojave desert and describing Neophaeococcomyces mojavensis, and introducing the new genera and species Taxawa tesnikishii.</title>
        <authorList>
            <person name="Kurbessoian T."/>
            <person name="Stajich J.E."/>
        </authorList>
    </citation>
    <scope>NUCLEOTIDE SEQUENCE</scope>
    <source>
        <strain evidence="9">TK_35</strain>
    </source>
</reference>
<dbReference type="SUPFAM" id="SSF48264">
    <property type="entry name" value="Cytochrome P450"/>
    <property type="match status" value="1"/>
</dbReference>
<dbReference type="PROSITE" id="PS00086">
    <property type="entry name" value="CYTOCHROME_P450"/>
    <property type="match status" value="1"/>
</dbReference>
<accession>A0AA38Y5M1</accession>
<dbReference type="GO" id="GO:0004497">
    <property type="term" value="F:monooxygenase activity"/>
    <property type="evidence" value="ECO:0007669"/>
    <property type="project" value="UniProtKB-KW"/>
</dbReference>
<name>A0AA38Y5M1_9EURO</name>
<evidence type="ECO:0000256" key="7">
    <source>
        <dbReference type="PIRSR" id="PIRSR602403-1"/>
    </source>
</evidence>
<evidence type="ECO:0000256" key="1">
    <source>
        <dbReference type="ARBA" id="ARBA00001971"/>
    </source>
</evidence>
<dbReference type="PANTHER" id="PTHR46206">
    <property type="entry name" value="CYTOCHROME P450"/>
    <property type="match status" value="1"/>
</dbReference>
<dbReference type="EMBL" id="JAPDRN010000037">
    <property type="protein sequence ID" value="KAJ9634721.1"/>
    <property type="molecule type" value="Genomic_DNA"/>
</dbReference>
<dbReference type="PANTHER" id="PTHR46206:SF6">
    <property type="entry name" value="CYTOCHROME P450 MONOOXYGENASE AN1598-RELATED"/>
    <property type="match status" value="1"/>
</dbReference>
<evidence type="ECO:0000313" key="10">
    <source>
        <dbReference type="Proteomes" id="UP001172681"/>
    </source>
</evidence>
<keyword evidence="10" id="KW-1185">Reference proteome</keyword>
<comment type="similarity">
    <text evidence="2 8">Belongs to the cytochrome P450 family.</text>
</comment>
<comment type="cofactor">
    <cofactor evidence="1 7">
        <name>heme</name>
        <dbReference type="ChEBI" id="CHEBI:30413"/>
    </cofactor>
</comment>
<dbReference type="Pfam" id="PF00067">
    <property type="entry name" value="p450"/>
    <property type="match status" value="1"/>
</dbReference>
<dbReference type="CDD" id="cd11041">
    <property type="entry name" value="CYP503A1-like"/>
    <property type="match status" value="1"/>
</dbReference>
<keyword evidence="5 7" id="KW-0408">Iron</keyword>
<dbReference type="GO" id="GO:0005506">
    <property type="term" value="F:iron ion binding"/>
    <property type="evidence" value="ECO:0007669"/>
    <property type="project" value="InterPro"/>
</dbReference>
<evidence type="ECO:0008006" key="11">
    <source>
        <dbReference type="Google" id="ProtNLM"/>
    </source>
</evidence>
<organism evidence="9 10">
    <name type="scientific">Knufia peltigerae</name>
    <dbReference type="NCBI Taxonomy" id="1002370"/>
    <lineage>
        <taxon>Eukaryota</taxon>
        <taxon>Fungi</taxon>
        <taxon>Dikarya</taxon>
        <taxon>Ascomycota</taxon>
        <taxon>Pezizomycotina</taxon>
        <taxon>Eurotiomycetes</taxon>
        <taxon>Chaetothyriomycetidae</taxon>
        <taxon>Chaetothyriales</taxon>
        <taxon>Trichomeriaceae</taxon>
        <taxon>Knufia</taxon>
    </lineage>
</organism>
<protein>
    <recommendedName>
        <fullName evidence="11">Cytochrome P450</fullName>
    </recommendedName>
</protein>
<dbReference type="InterPro" id="IPR036396">
    <property type="entry name" value="Cyt_P450_sf"/>
</dbReference>
<proteinExistence type="inferred from homology"/>
<keyword evidence="4 8" id="KW-0560">Oxidoreductase</keyword>
<dbReference type="InterPro" id="IPR017972">
    <property type="entry name" value="Cyt_P450_CS"/>
</dbReference>
<keyword evidence="7 8" id="KW-0349">Heme</keyword>
<keyword evidence="6 8" id="KW-0503">Monooxygenase</keyword>
<dbReference type="Proteomes" id="UP001172681">
    <property type="component" value="Unassembled WGS sequence"/>
</dbReference>